<dbReference type="SUPFAM" id="SSF50978">
    <property type="entry name" value="WD40 repeat-like"/>
    <property type="match status" value="1"/>
</dbReference>
<organism evidence="3 4">
    <name type="scientific">Trichomonas vaginalis (strain ATCC PRA-98 / G3)</name>
    <dbReference type="NCBI Taxonomy" id="412133"/>
    <lineage>
        <taxon>Eukaryota</taxon>
        <taxon>Metamonada</taxon>
        <taxon>Parabasalia</taxon>
        <taxon>Trichomonadida</taxon>
        <taxon>Trichomonadidae</taxon>
        <taxon>Trichomonas</taxon>
    </lineage>
</organism>
<dbReference type="Gene3D" id="1.10.1540.10">
    <property type="entry name" value="BEACH domain"/>
    <property type="match status" value="1"/>
</dbReference>
<dbReference type="EMBL" id="DS113942">
    <property type="protein sequence ID" value="EAX92878.1"/>
    <property type="molecule type" value="Genomic_DNA"/>
</dbReference>
<dbReference type="InterPro" id="IPR023362">
    <property type="entry name" value="PH-BEACH_dom"/>
</dbReference>
<dbReference type="Gene3D" id="2.130.10.10">
    <property type="entry name" value="YVTN repeat-like/Quinoprotein amine dehydrogenase"/>
    <property type="match status" value="1"/>
</dbReference>
<dbReference type="Gene3D" id="2.30.29.30">
    <property type="entry name" value="Pleckstrin-homology domain (PH domain)/Phosphotyrosine-binding domain (PTB)"/>
    <property type="match status" value="1"/>
</dbReference>
<keyword evidence="4" id="KW-1185">Reference proteome</keyword>
<reference evidence="3" key="2">
    <citation type="journal article" date="2007" name="Science">
        <title>Draft genome sequence of the sexually transmitted pathogen Trichomonas vaginalis.</title>
        <authorList>
            <person name="Carlton J.M."/>
            <person name="Hirt R.P."/>
            <person name="Silva J.C."/>
            <person name="Delcher A.L."/>
            <person name="Schatz M."/>
            <person name="Zhao Q."/>
            <person name="Wortman J.R."/>
            <person name="Bidwell S.L."/>
            <person name="Alsmark U.C.M."/>
            <person name="Besteiro S."/>
            <person name="Sicheritz-Ponten T."/>
            <person name="Noel C.J."/>
            <person name="Dacks J.B."/>
            <person name="Foster P.G."/>
            <person name="Simillion C."/>
            <person name="Van de Peer Y."/>
            <person name="Miranda-Saavedra D."/>
            <person name="Barton G.J."/>
            <person name="Westrop G.D."/>
            <person name="Mueller S."/>
            <person name="Dessi D."/>
            <person name="Fiori P.L."/>
            <person name="Ren Q."/>
            <person name="Paulsen I."/>
            <person name="Zhang H."/>
            <person name="Bastida-Corcuera F.D."/>
            <person name="Simoes-Barbosa A."/>
            <person name="Brown M.T."/>
            <person name="Hayes R.D."/>
            <person name="Mukherjee M."/>
            <person name="Okumura C.Y."/>
            <person name="Schneider R."/>
            <person name="Smith A.J."/>
            <person name="Vanacova S."/>
            <person name="Villalvazo M."/>
            <person name="Haas B.J."/>
            <person name="Pertea M."/>
            <person name="Feldblyum T.V."/>
            <person name="Utterback T.R."/>
            <person name="Shu C.L."/>
            <person name="Osoegawa K."/>
            <person name="de Jong P.J."/>
            <person name="Hrdy I."/>
            <person name="Horvathova L."/>
            <person name="Zubacova Z."/>
            <person name="Dolezal P."/>
            <person name="Malik S.B."/>
            <person name="Logsdon J.M. Jr."/>
            <person name="Henze K."/>
            <person name="Gupta A."/>
            <person name="Wang C.C."/>
            <person name="Dunne R.L."/>
            <person name="Upcroft J.A."/>
            <person name="Upcroft P."/>
            <person name="White O."/>
            <person name="Salzberg S.L."/>
            <person name="Tang P."/>
            <person name="Chiu C.-H."/>
            <person name="Lee Y.-S."/>
            <person name="Embley T.M."/>
            <person name="Coombs G.H."/>
            <person name="Mottram J.C."/>
            <person name="Tachezy J."/>
            <person name="Fraser-Liggett C.M."/>
            <person name="Johnson P.J."/>
        </authorList>
    </citation>
    <scope>NUCLEOTIDE SEQUENCE [LARGE SCALE GENOMIC DNA]</scope>
    <source>
        <strain evidence="3">G3</strain>
    </source>
</reference>
<dbReference type="InterPro" id="IPR000409">
    <property type="entry name" value="BEACH_dom"/>
</dbReference>
<dbReference type="OrthoDB" id="26681at2759"/>
<protein>
    <submittedName>
        <fullName evidence="3">Beige/BEACH domain containing protein</fullName>
    </submittedName>
</protein>
<feature type="domain" description="BEACH-type PH" evidence="2">
    <location>
        <begin position="1960"/>
        <end position="2049"/>
    </location>
</feature>
<name>A2FQD1_TRIV3</name>
<dbReference type="VEuPathDB" id="TrichDB:TVAG_467250"/>
<evidence type="ECO:0000313" key="3">
    <source>
        <dbReference type="EMBL" id="EAX92878.1"/>
    </source>
</evidence>
<dbReference type="SMR" id="A2FQD1"/>
<dbReference type="CDD" id="cd06071">
    <property type="entry name" value="Beach"/>
    <property type="match status" value="1"/>
</dbReference>
<dbReference type="Pfam" id="PF15787">
    <property type="entry name" value="DUF4704"/>
    <property type="match status" value="1"/>
</dbReference>
<dbReference type="InterPro" id="IPR031570">
    <property type="entry name" value="NBEA/BDCP_DUF4704"/>
</dbReference>
<feature type="domain" description="BEACH" evidence="1">
    <location>
        <begin position="2062"/>
        <end position="2348"/>
    </location>
</feature>
<evidence type="ECO:0000259" key="1">
    <source>
        <dbReference type="PROSITE" id="PS50197"/>
    </source>
</evidence>
<gene>
    <name evidence="3" type="ORF">TVAG_467250</name>
</gene>
<dbReference type="RefSeq" id="XP_001305808.1">
    <property type="nucleotide sequence ID" value="XM_001305807.1"/>
</dbReference>
<dbReference type="SUPFAM" id="SSF81837">
    <property type="entry name" value="BEACH domain"/>
    <property type="match status" value="1"/>
</dbReference>
<dbReference type="eggNOG" id="KOG1787">
    <property type="taxonomic scope" value="Eukaryota"/>
</dbReference>
<dbReference type="SMART" id="SM00320">
    <property type="entry name" value="WD40"/>
    <property type="match status" value="2"/>
</dbReference>
<sequence>MELFSIFYSFADLMNTEVPKTNVILAVRKLFALGYFITQIPHTERQSYYREMRDLVDIVINERMQFPALQTVFSCSVGFCLTQIIPHIRICDSSSPETRDIFDLSIMAMKYYKILMTINDGSLPIFQTYILYLLLTFTDPSQFDKEHIELLGDIINVASKAIVIPENINFNYVALIDKLIWMLKTEIELLMPETKVLILVFLTKICARFSVGIDFMIDNQNIENVALFIIGYLKTLQFGGKTTPERKDPVATGSSVPSRSIILSTFDQEISIDDQELNKKYPKYTNPPRYPDSLMRYPTVNVLLTALTQFSKFNIEYISSFIQKMLDLTSENRTYEILMFLAAFVRSIILANIQGYKLQLEKVKIIEKLYNETSSIYIDDEIILFVVEIDIFMMKSLPKHHNCFSIALSLLEKCLTRLQNSQFLIDCLAFIAVTCPSKLKTVLQDNKYDLRIANLMFFLQNKHVEQINANASQEILENIKKCRLSLFTINEVFLNDNVLCSFFFESEPFVESIIQHFYEEKTSKFALKLIKKGLSNLERNSKIITTISSFFCQTIKNAIEDTKYREYARSIIDATNDATAAAVLTQKFVQLFINFVINTKEEKDLFAILKLAQNCAKLHGKFKEFFTSYELIQMIQPAVEEIANKGGKFKLIEKIWFIIFDAEILPPFLKNQQIEDKSDNITKSDTTSKSDNSPVKSDIVLKSDNQEYVIHNAEPLCLIFDLLRKSDKEECVEFLKFMRKTCEESTSSGLQTNNSSFTTVLVNFLCEYRNSEEIDELFTEASNLFTFLAQYSIKSVDLMMIFQNMTALPNGKKPILTNDFLNSLLIIFQSPFESPSSFFHIQDKGSCITIPNITISQPITSFLFMIDIALLGYTTKGKLLFMECQSSESIFSVNFHNNLLKCAYRDNTKADFFDFDIGIIPNMWSNLIICYNQSIFSVFMNGKMIGQHELKIKPFTEKFNSIPLCINIPANIGLCLLSQNLNYDQDFVRKLGHLPRQNNTSFDPCEKGDFPSEFEMLFNKEFSESLLFIMSASICSNEKIGNLSHLKEKSYISMRNGSTFGFYPTSSMVISAIGGSGVLIPFFSQLDMSSAKSEDFDTSFLPVLIKLLIAFLRENPENQKSFSNLKGFKMIGNLIFRASSRQLTLQVVELFKMLFFELTVEDLILSMILNIFLDVRMWIYADIKVHVYIYQVLNEIYDKASPNIRELLLKEANLPNKILFMIKTCYWCKPTPKLSLFASPKILKNSKEGEIHRPNDLEVVRVELWKLLQKMFADNFTEFNSLALIYFATDVDDIMLTYETLRFMVSMIQSQDQRLVDAIASHINFEAFFPLLLSEKEELHILCIHIFVKFSKLAPKYSELFLSPYTFGEWVDSILAVMNTNQNSVNLADNIFGYVFNLFDKEQEGKLKLKLIEIPNSDENDLEIDDVTFLAIGIMAITPFDDELAYVYLSRLNKGLKQKQQQLLKCPSLVTSLLFFLIAHCPNESIKFDKSCQVVLNILAGIYCSSDKNVLDEMIVLLDLLTERTQKEYTYISRAVLTETIRCSLNGEYSFASEKLLIDVLNTTFVYLFSISNSSKYAIVPYPEEVVNEDEKPLTFQELTQLKMSNDTITLNYSFGTRSLKKQIWKDADLADTFLSCIEGMPENISMNQIVFANAKSLFFLYGFVLANGLMHAPHFPMFSNHIRFLTNKIPTDGGLSSPQKQAFICYIAGLSHIYMRTDRNHVSHIYMTEDAEAFGITFKAVFNMKRRIQWGSSIDSFEGCFKSRGHHFAHQALEEFSKYESEMPLLIKEYEKNLSKTIQTVTGNFESISTNFERLNEIANSQNTKNKKLQVTMQMMQFSSTMRNEMNIGAKLYKQMIRTLSSENGPWNSPDSNQTTHYKLDDTFQRNFRRGKMIENTLYSDHKHASILRDTGNITNAVHLFTDHLKKLRIATFAGEEDIVFGDNDVLDEKIIQKGDSETDKGNILIKIDARLVAMKKVLSGSVVLTTDYLIFESDEKYIEIECKTIEAVYLRHYLLLDTSLEVYTSARRAIFLDFPGGKRKHFLDVLRKQKFAKKIFIQYNQSDINPLVKKATEMWCDGQLSNFDYLMKINIYSGRSYNDLSQYPVFPWILSDYSSEKLDLNSPASYRDLSKPIGVLDEERLEVMMERSKSTDDEENNYLYGSFYSSAAVVIGFLVRMEPFTSLHIELQSGRFDISDRLFHSIPRAWESVIHTTMDFRELIPEFFYLPDFLVNSNGFDLGKGSTINGDVLLPPWASSPSDFIRKNREALESPFATQGLPYWIDLIFGIKSRGKLAKECNNYFAPFFFTESITKEVMKDAAKFKFAQEFAACFGMAPQKVFDTLHPEIRQKSQKIDPPQTLQLLDSTMTSEIVCISAISKTIVAVTKDWGIIKLLPNETEEVGDIGSGLATGLKQEKPIVKISDYNMIIASEFDRAFSLVNPLTFERKVTTRKHIGKVTAVCVSQNYIATGDSESTVRLQEINSEKATFVPFHKSVIKALGISEDADILVCCSEDGFLSVTTLTTGRTSHIMKCDDGVPIYADITGSGCIVVIFENKENLIIRSFDINLNSINSCTVAGRFACADIFEWCHKATHAIISTKDGSLMIINVESAEVIWDIQKNVVNVTACAYREECQDIILGTAEGKIVSLPLVN</sequence>
<dbReference type="Pfam" id="PF02138">
    <property type="entry name" value="Beach"/>
    <property type="match status" value="1"/>
</dbReference>
<dbReference type="InterPro" id="IPR011993">
    <property type="entry name" value="PH-like_dom_sf"/>
</dbReference>
<dbReference type="PANTHER" id="PTHR13743:SF112">
    <property type="entry name" value="BEACH DOMAIN-CONTAINING PROTEIN"/>
    <property type="match status" value="1"/>
</dbReference>
<dbReference type="Pfam" id="PF14844">
    <property type="entry name" value="PH_BEACH"/>
    <property type="match status" value="1"/>
</dbReference>
<dbReference type="InterPro" id="IPR001680">
    <property type="entry name" value="WD40_rpt"/>
</dbReference>
<dbReference type="InterPro" id="IPR036372">
    <property type="entry name" value="BEACH_dom_sf"/>
</dbReference>
<proteinExistence type="predicted"/>
<dbReference type="KEGG" id="tva:4750593"/>
<dbReference type="InterPro" id="IPR036322">
    <property type="entry name" value="WD40_repeat_dom_sf"/>
</dbReference>
<dbReference type="PANTHER" id="PTHR13743">
    <property type="entry name" value="BEIGE/BEACH-RELATED"/>
    <property type="match status" value="1"/>
</dbReference>
<dbReference type="PROSITE" id="PS50197">
    <property type="entry name" value="BEACH"/>
    <property type="match status" value="1"/>
</dbReference>
<dbReference type="InterPro" id="IPR050865">
    <property type="entry name" value="BEACH_Domain"/>
</dbReference>
<dbReference type="Proteomes" id="UP000001542">
    <property type="component" value="Unassembled WGS sequence"/>
</dbReference>
<reference evidence="3" key="1">
    <citation type="submission" date="2006-10" db="EMBL/GenBank/DDBJ databases">
        <authorList>
            <person name="Amadeo P."/>
            <person name="Zhao Q."/>
            <person name="Wortman J."/>
            <person name="Fraser-Liggett C."/>
            <person name="Carlton J."/>
        </authorList>
    </citation>
    <scope>NUCLEOTIDE SEQUENCE</scope>
    <source>
        <strain evidence="3">G3</strain>
    </source>
</reference>
<dbReference type="SMART" id="SM01026">
    <property type="entry name" value="Beach"/>
    <property type="match status" value="1"/>
</dbReference>
<evidence type="ECO:0000259" key="2">
    <source>
        <dbReference type="PROSITE" id="PS51783"/>
    </source>
</evidence>
<dbReference type="SUPFAM" id="SSF50729">
    <property type="entry name" value="PH domain-like"/>
    <property type="match status" value="1"/>
</dbReference>
<dbReference type="VEuPathDB" id="TrichDB:TVAGG3_1048110"/>
<dbReference type="InterPro" id="IPR015943">
    <property type="entry name" value="WD40/YVTN_repeat-like_dom_sf"/>
</dbReference>
<evidence type="ECO:0000313" key="4">
    <source>
        <dbReference type="Proteomes" id="UP000001542"/>
    </source>
</evidence>
<accession>A2FQD1</accession>
<dbReference type="InParanoid" id="A2FQD1"/>
<dbReference type="PROSITE" id="PS51783">
    <property type="entry name" value="PH_BEACH"/>
    <property type="match status" value="1"/>
</dbReference>